<keyword evidence="4" id="KW-1185">Reference proteome</keyword>
<gene>
    <name evidence="3" type="primary">yunB</name>
    <name evidence="3" type="ORF">FRY98_07605</name>
</gene>
<feature type="compositionally biased region" description="Gly residues" evidence="1">
    <location>
        <begin position="263"/>
        <end position="293"/>
    </location>
</feature>
<keyword evidence="2" id="KW-0472">Membrane</keyword>
<dbReference type="Proteomes" id="UP000325218">
    <property type="component" value="Unassembled WGS sequence"/>
</dbReference>
<dbReference type="OrthoDB" id="1649278at2"/>
<keyword evidence="2" id="KW-0812">Transmembrane</keyword>
<evidence type="ECO:0000313" key="4">
    <source>
        <dbReference type="Proteomes" id="UP000325218"/>
    </source>
</evidence>
<evidence type="ECO:0000313" key="3">
    <source>
        <dbReference type="EMBL" id="TYA15638.1"/>
    </source>
</evidence>
<dbReference type="EMBL" id="VSDO01000001">
    <property type="protein sequence ID" value="TYA15638.1"/>
    <property type="molecule type" value="Genomic_DNA"/>
</dbReference>
<name>A0A5D0D137_9BACL</name>
<evidence type="ECO:0000256" key="2">
    <source>
        <dbReference type="SAM" id="Phobius"/>
    </source>
</evidence>
<comment type="caution">
    <text evidence="3">The sequence shown here is derived from an EMBL/GenBank/DDBJ whole genome shotgun (WGS) entry which is preliminary data.</text>
</comment>
<reference evidence="3 4" key="1">
    <citation type="submission" date="2019-08" db="EMBL/GenBank/DDBJ databases">
        <title>Genome sequencing of Paenibacillus faecis DSM 23593(T).</title>
        <authorList>
            <person name="Kook J.-K."/>
            <person name="Park S.-N."/>
            <person name="Lim Y.K."/>
        </authorList>
    </citation>
    <scope>NUCLEOTIDE SEQUENCE [LARGE SCALE GENOMIC DNA]</scope>
    <source>
        <strain evidence="3 4">DSM 23593</strain>
    </source>
</reference>
<dbReference type="Pfam" id="PF09560">
    <property type="entry name" value="Spore_YunB"/>
    <property type="match status" value="1"/>
</dbReference>
<proteinExistence type="predicted"/>
<dbReference type="InterPro" id="IPR014197">
    <property type="entry name" value="Sporulation_prot_YunB"/>
</dbReference>
<dbReference type="AlphaFoldDB" id="A0A5D0D137"/>
<dbReference type="NCBIfam" id="TIGR02832">
    <property type="entry name" value="spo_yunB"/>
    <property type="match status" value="1"/>
</dbReference>
<feature type="region of interest" description="Disordered" evidence="1">
    <location>
        <begin position="235"/>
        <end position="323"/>
    </location>
</feature>
<dbReference type="RefSeq" id="WP_148451244.1">
    <property type="nucleotide sequence ID" value="NZ_VSDO01000001.1"/>
</dbReference>
<feature type="transmembrane region" description="Helical" evidence="2">
    <location>
        <begin position="31"/>
        <end position="50"/>
    </location>
</feature>
<evidence type="ECO:0000256" key="1">
    <source>
        <dbReference type="SAM" id="MobiDB-lite"/>
    </source>
</evidence>
<accession>A0A5D0D137</accession>
<protein>
    <submittedName>
        <fullName evidence="3">Sporulation protein YunB</fullName>
    </submittedName>
</protein>
<organism evidence="3 4">
    <name type="scientific">Paenibacillus faecis</name>
    <dbReference type="NCBI Taxonomy" id="862114"/>
    <lineage>
        <taxon>Bacteria</taxon>
        <taxon>Bacillati</taxon>
        <taxon>Bacillota</taxon>
        <taxon>Bacilli</taxon>
        <taxon>Bacillales</taxon>
        <taxon>Paenibacillaceae</taxon>
        <taxon>Paenibacillus</taxon>
    </lineage>
</organism>
<sequence>MKVRFRRGWRYRRVRRWGSGRNRRPISRRKLWLIAGVVVIVALFQFIGYVERHMREPIMHLAKIRVKQIATESINEAITAQVANEEHVGNLIDWKTDGAGKVSGFMLNYSAHMRITSDTIHTVRNTLDEVARLSEHIPLGQALGSPILASFGPSIPIKIEPKGDVKVDLNTRRQDAGINNILVEVYLRVRTELAVVVPFDMEPQAVETEIPVSYLLVVGEVPMYYYDSKGNPVGDQGGAPSIALPSQPGKSGTDGTGPEADGGSPGGGGSGNGDEGHGEGGAAGAGNGNGNGGRELDPQTGDSQTDAGPKGERGGGESSTEQP</sequence>
<keyword evidence="2" id="KW-1133">Transmembrane helix</keyword>